<dbReference type="EMBL" id="KI632106">
    <property type="protein sequence ID" value="EYU24812.1"/>
    <property type="molecule type" value="Genomic_DNA"/>
</dbReference>
<evidence type="ECO:0000313" key="1">
    <source>
        <dbReference type="EMBL" id="EYU24812.1"/>
    </source>
</evidence>
<feature type="non-terminal residue" evidence="1">
    <location>
        <position position="1"/>
    </location>
</feature>
<proteinExistence type="predicted"/>
<accession>A0A022Q806</accession>
<dbReference type="STRING" id="4155.A0A022Q806"/>
<evidence type="ECO:0000313" key="2">
    <source>
        <dbReference type="Proteomes" id="UP000030748"/>
    </source>
</evidence>
<keyword evidence="2" id="KW-1185">Reference proteome</keyword>
<organism evidence="1 2">
    <name type="scientific">Erythranthe guttata</name>
    <name type="common">Yellow monkey flower</name>
    <name type="synonym">Mimulus guttatus</name>
    <dbReference type="NCBI Taxonomy" id="4155"/>
    <lineage>
        <taxon>Eukaryota</taxon>
        <taxon>Viridiplantae</taxon>
        <taxon>Streptophyta</taxon>
        <taxon>Embryophyta</taxon>
        <taxon>Tracheophyta</taxon>
        <taxon>Spermatophyta</taxon>
        <taxon>Magnoliopsida</taxon>
        <taxon>eudicotyledons</taxon>
        <taxon>Gunneridae</taxon>
        <taxon>Pentapetalae</taxon>
        <taxon>asterids</taxon>
        <taxon>lamiids</taxon>
        <taxon>Lamiales</taxon>
        <taxon>Phrymaceae</taxon>
        <taxon>Erythranthe</taxon>
    </lineage>
</organism>
<sequence>LSLKNFSRKQELDTKQLLAPRRQCCDVLPSSSGNVMEIAVRECGDEELIYMH</sequence>
<name>A0A022Q806_ERYGU</name>
<dbReference type="Proteomes" id="UP000030748">
    <property type="component" value="Unassembled WGS sequence"/>
</dbReference>
<protein>
    <submittedName>
        <fullName evidence="1">Uncharacterized protein</fullName>
    </submittedName>
</protein>
<dbReference type="AlphaFoldDB" id="A0A022Q806"/>
<gene>
    <name evidence="1" type="ORF">MIMGU_mgv1a0255341mg</name>
</gene>
<reference evidence="1" key="1">
    <citation type="journal article" date="2013" name="Proc. Natl. Acad. Sci. U.S.A.">
        <title>Fine-scale variation in meiotic recombination in Mimulus inferred from population shotgun sequencing.</title>
        <authorList>
            <person name="Hellsten U."/>
            <person name="Wright K.M."/>
            <person name="Jenkins J."/>
            <person name="Shu S."/>
            <person name="Yuan Y."/>
            <person name="Wessler S.R."/>
            <person name="Schmutz J."/>
            <person name="Willis J.H."/>
            <person name="Rokhsar D.S."/>
        </authorList>
    </citation>
    <scope>NUCLEOTIDE SEQUENCE [LARGE SCALE GENOMIC DNA]</scope>
</reference>